<dbReference type="EMBL" id="JBHSIT010000016">
    <property type="protein sequence ID" value="MFC4913375.1"/>
    <property type="molecule type" value="Genomic_DNA"/>
</dbReference>
<keyword evidence="3" id="KW-1185">Reference proteome</keyword>
<protein>
    <submittedName>
        <fullName evidence="2">Nucleotidyltransferase domain-containing protein</fullName>
    </submittedName>
</protein>
<comment type="caution">
    <text evidence="2">The sequence shown here is derived from an EMBL/GenBank/DDBJ whole genome shotgun (WGS) entry which is preliminary data.</text>
</comment>
<proteinExistence type="predicted"/>
<gene>
    <name evidence="2" type="ORF">ACFPCY_39175</name>
</gene>
<dbReference type="InterPro" id="IPR043519">
    <property type="entry name" value="NT_sf"/>
</dbReference>
<dbReference type="SUPFAM" id="SSF81301">
    <property type="entry name" value="Nucleotidyltransferase"/>
    <property type="match status" value="1"/>
</dbReference>
<dbReference type="RefSeq" id="WP_378264228.1">
    <property type="nucleotide sequence ID" value="NZ_JBHSIT010000016.1"/>
</dbReference>
<dbReference type="Proteomes" id="UP001595872">
    <property type="component" value="Unassembled WGS sequence"/>
</dbReference>
<feature type="domain" description="Polymerase nucleotidyl transferase" evidence="1">
    <location>
        <begin position="14"/>
        <end position="46"/>
    </location>
</feature>
<evidence type="ECO:0000259" key="1">
    <source>
        <dbReference type="Pfam" id="PF01909"/>
    </source>
</evidence>
<dbReference type="InterPro" id="IPR002934">
    <property type="entry name" value="Polymerase_NTP_transf_dom"/>
</dbReference>
<organism evidence="2 3">
    <name type="scientific">Actinomadura gamaensis</name>
    <dbReference type="NCBI Taxonomy" id="1763541"/>
    <lineage>
        <taxon>Bacteria</taxon>
        <taxon>Bacillati</taxon>
        <taxon>Actinomycetota</taxon>
        <taxon>Actinomycetes</taxon>
        <taxon>Streptosporangiales</taxon>
        <taxon>Thermomonosporaceae</taxon>
        <taxon>Actinomadura</taxon>
    </lineage>
</organism>
<evidence type="ECO:0000313" key="3">
    <source>
        <dbReference type="Proteomes" id="UP001595872"/>
    </source>
</evidence>
<sequence>MGIAEDVAGVLRAHPAVRGVELVGSRARGTAALSSDWDFAVTVDDFGQVAADLPGLVAAFDPLAAQWDPLGECASYLLVFAGPVKVDLLFRDVPRRPAGPWRIGPDTLRAVDVHFWDWILWLVSKRQRGMGDRVRGELLTMSGQLLRPLGVQAVPTSLEEAVTRYVRARDRLETRYGQRVPRRLEAEVLPLVHAREGDHYRPSRLGS</sequence>
<name>A0ABV9UDD2_9ACTN</name>
<reference evidence="3" key="1">
    <citation type="journal article" date="2019" name="Int. J. Syst. Evol. Microbiol.">
        <title>The Global Catalogue of Microorganisms (GCM) 10K type strain sequencing project: providing services to taxonomists for standard genome sequencing and annotation.</title>
        <authorList>
            <consortium name="The Broad Institute Genomics Platform"/>
            <consortium name="The Broad Institute Genome Sequencing Center for Infectious Disease"/>
            <person name="Wu L."/>
            <person name="Ma J."/>
        </authorList>
    </citation>
    <scope>NUCLEOTIDE SEQUENCE [LARGE SCALE GENOMIC DNA]</scope>
    <source>
        <strain evidence="3">KLKA75</strain>
    </source>
</reference>
<dbReference type="Gene3D" id="3.30.460.10">
    <property type="entry name" value="Beta Polymerase, domain 2"/>
    <property type="match status" value="1"/>
</dbReference>
<evidence type="ECO:0000313" key="2">
    <source>
        <dbReference type="EMBL" id="MFC4913375.1"/>
    </source>
</evidence>
<dbReference type="Pfam" id="PF01909">
    <property type="entry name" value="NTP_transf_2"/>
    <property type="match status" value="1"/>
</dbReference>
<accession>A0ABV9UDD2</accession>
<dbReference type="CDD" id="cd05403">
    <property type="entry name" value="NT_KNTase_like"/>
    <property type="match status" value="1"/>
</dbReference>